<keyword evidence="3" id="KW-0560">Oxidoreductase</keyword>
<evidence type="ECO:0000313" key="14">
    <source>
        <dbReference type="EMBL" id="QUL99254.1"/>
    </source>
</evidence>
<evidence type="ECO:0000256" key="3">
    <source>
        <dbReference type="ARBA" id="ARBA00023002"/>
    </source>
</evidence>
<keyword evidence="4" id="KW-0408">Iron</keyword>
<evidence type="ECO:0000256" key="1">
    <source>
        <dbReference type="ARBA" id="ARBA00010804"/>
    </source>
</evidence>
<feature type="domain" description="4Fe-4S ferredoxin-type" evidence="13">
    <location>
        <begin position="316"/>
        <end position="340"/>
    </location>
</feature>
<dbReference type="GO" id="GO:0006212">
    <property type="term" value="P:uracil catabolic process"/>
    <property type="evidence" value="ECO:0007669"/>
    <property type="project" value="TreeGrafter"/>
</dbReference>
<comment type="subunit">
    <text evidence="11">Heterotetramer of 2 PreA and 2 PreT subunits.</text>
</comment>
<organism evidence="14">
    <name type="scientific">Candidatus Fermentithermobacillus carboniphilus</name>
    <dbReference type="NCBI Taxonomy" id="3085328"/>
    <lineage>
        <taxon>Bacteria</taxon>
        <taxon>Bacillati</taxon>
        <taxon>Bacillota</taxon>
        <taxon>Candidatus Fermentithermobacillia</taxon>
        <taxon>Candidatus Fermentithermobacillales</taxon>
        <taxon>Candidatus Fermentithermobacillaceae</taxon>
        <taxon>Candidatus Fermentithermobacillus</taxon>
    </lineage>
</organism>
<dbReference type="GO" id="GO:0051536">
    <property type="term" value="F:iron-sulfur cluster binding"/>
    <property type="evidence" value="ECO:0007669"/>
    <property type="project" value="UniProtKB-KW"/>
</dbReference>
<evidence type="ECO:0000256" key="6">
    <source>
        <dbReference type="ARBA" id="ARBA00030119"/>
    </source>
</evidence>
<dbReference type="InterPro" id="IPR017900">
    <property type="entry name" value="4Fe4S_Fe_S_CS"/>
</dbReference>
<feature type="domain" description="4Fe-4S ferredoxin-type" evidence="13">
    <location>
        <begin position="345"/>
        <end position="373"/>
    </location>
</feature>
<dbReference type="Gene3D" id="3.30.70.20">
    <property type="match status" value="1"/>
</dbReference>
<dbReference type="Pfam" id="PF01180">
    <property type="entry name" value="DHO_dh"/>
    <property type="match status" value="1"/>
</dbReference>
<dbReference type="SUPFAM" id="SSF51395">
    <property type="entry name" value="FMN-linked oxidoreductases"/>
    <property type="match status" value="1"/>
</dbReference>
<accession>A0AAT9LEZ6</accession>
<comment type="similarity">
    <text evidence="1">Belongs to the dihydropyrimidine dehydrogenase family.</text>
</comment>
<proteinExistence type="inferred from homology"/>
<protein>
    <recommendedName>
        <fullName evidence="12">dihydrouracil dehydrogenase (NAD(+))</fullName>
        <ecNumber evidence="12">1.3.1.1</ecNumber>
    </recommendedName>
    <alternativeName>
        <fullName evidence="7">Dihydrothymine dehydrogenase</fullName>
    </alternativeName>
    <alternativeName>
        <fullName evidence="6">Dihydrouracil dehydrogenase</fullName>
    </alternativeName>
</protein>
<evidence type="ECO:0000256" key="7">
    <source>
        <dbReference type="ARBA" id="ARBA00032722"/>
    </source>
</evidence>
<dbReference type="EMBL" id="CP062796">
    <property type="protein sequence ID" value="QUL99254.1"/>
    <property type="molecule type" value="Genomic_DNA"/>
</dbReference>
<dbReference type="PANTHER" id="PTHR43073:SF2">
    <property type="entry name" value="DIHYDROPYRIMIDINE DEHYDROGENASE [NADP(+)]"/>
    <property type="match status" value="1"/>
</dbReference>
<dbReference type="InterPro" id="IPR005720">
    <property type="entry name" value="Dihydroorotate_DH_cat"/>
</dbReference>
<dbReference type="KEGG" id="fcz:IMF26_04140"/>
<name>A0AAT9LEZ6_9FIRM</name>
<comment type="catalytic activity">
    <reaction evidence="8">
        <text>5,6-dihydrothymine + NAD(+) = thymine + NADH + H(+)</text>
        <dbReference type="Rhea" id="RHEA:28791"/>
        <dbReference type="ChEBI" id="CHEBI:15378"/>
        <dbReference type="ChEBI" id="CHEBI:17821"/>
        <dbReference type="ChEBI" id="CHEBI:27468"/>
        <dbReference type="ChEBI" id="CHEBI:57540"/>
        <dbReference type="ChEBI" id="CHEBI:57945"/>
        <dbReference type="EC" id="1.3.1.1"/>
    </reaction>
</comment>
<evidence type="ECO:0000256" key="9">
    <source>
        <dbReference type="ARBA" id="ARBA00048792"/>
    </source>
</evidence>
<dbReference type="GO" id="GO:0004159">
    <property type="term" value="F:dihydropyrimidine dehydrogenase (NAD+) activity"/>
    <property type="evidence" value="ECO:0007669"/>
    <property type="project" value="UniProtKB-EC"/>
</dbReference>
<evidence type="ECO:0000256" key="11">
    <source>
        <dbReference type="ARBA" id="ARBA00049714"/>
    </source>
</evidence>
<evidence type="ECO:0000259" key="13">
    <source>
        <dbReference type="PROSITE" id="PS51379"/>
    </source>
</evidence>
<keyword evidence="5" id="KW-0411">Iron-sulfur</keyword>
<dbReference type="PROSITE" id="PS00198">
    <property type="entry name" value="4FE4S_FER_1"/>
    <property type="match status" value="1"/>
</dbReference>
<dbReference type="SUPFAM" id="SSF54862">
    <property type="entry name" value="4Fe-4S ferredoxins"/>
    <property type="match status" value="1"/>
</dbReference>
<dbReference type="AlphaFoldDB" id="A0AAT9LEZ6"/>
<reference evidence="14" key="1">
    <citation type="submission" date="2020-10" db="EMBL/GenBank/DDBJ databases">
        <authorList>
            <person name="Kadnikov V."/>
            <person name="Beletsky A.V."/>
            <person name="Mardanov A.V."/>
            <person name="Karnachuk O.V."/>
            <person name="Ravin N.V."/>
        </authorList>
    </citation>
    <scope>NUCLEOTIDE SEQUENCE</scope>
    <source>
        <strain evidence="14">Bu02</strain>
    </source>
</reference>
<evidence type="ECO:0000256" key="10">
    <source>
        <dbReference type="ARBA" id="ARBA00049578"/>
    </source>
</evidence>
<gene>
    <name evidence="14" type="ORF">IMF26_04140</name>
</gene>
<dbReference type="GO" id="GO:0005737">
    <property type="term" value="C:cytoplasm"/>
    <property type="evidence" value="ECO:0007669"/>
    <property type="project" value="InterPro"/>
</dbReference>
<comment type="catalytic activity">
    <reaction evidence="9">
        <text>5,6-dihydrouracil + NAD(+) = uracil + NADH + H(+)</text>
        <dbReference type="Rhea" id="RHEA:20189"/>
        <dbReference type="ChEBI" id="CHEBI:15378"/>
        <dbReference type="ChEBI" id="CHEBI:15901"/>
        <dbReference type="ChEBI" id="CHEBI:17568"/>
        <dbReference type="ChEBI" id="CHEBI:57540"/>
        <dbReference type="ChEBI" id="CHEBI:57945"/>
        <dbReference type="EC" id="1.3.1.1"/>
    </reaction>
</comment>
<evidence type="ECO:0000256" key="12">
    <source>
        <dbReference type="ARBA" id="ARBA00049728"/>
    </source>
</evidence>
<comment type="function">
    <text evidence="10">Involved in pyrimidine base degradation. Catalyzes physiologically the reduction of uracil to 5,6-dihydrouracil (DHU) by using NADH as a specific cosubstrate. It also catalyzes the reverse reaction and the reduction of thymine to 5,6-dihydrothymine (DHT).</text>
</comment>
<dbReference type="InterPro" id="IPR013785">
    <property type="entry name" value="Aldolase_TIM"/>
</dbReference>
<dbReference type="EC" id="1.3.1.1" evidence="12"/>
<evidence type="ECO:0000256" key="2">
    <source>
        <dbReference type="ARBA" id="ARBA00022723"/>
    </source>
</evidence>
<sequence>MPKLDYLGIRLKNPIFASAGEPTCDFEHMKKALDQGIGGVIAKSVSFTPDIAKSYDHCRWAILDENHKICRNGQFPKNFTFYGRGGIPLAPKDWIDELRKTYEYALKLNATVIPSIATGPLDAMVDYASRLAGIDKDIELVTSDDVAKAIVTAIKSVVRFPVIYKLSPEVPDVVETCRAVASAGADAVVIANRYRGFLVDVEKGRAVLDSWGGIGGPWVLPLTLRWVSKVHEAMPHLPIAGSNGVGGWEDVVQFIMSGATTVQVCSAIMVHGYDILGEMVQKLEQFMMAHGYSYENITGIAVRHAKSYKELFTKHNRATVDRTLCSGCLACLDACFYGGIVAGSHGPEVTSFCKGCGMCEMRCPTGAISLRPEEGTTL</sequence>
<dbReference type="GO" id="GO:0050661">
    <property type="term" value="F:NADP binding"/>
    <property type="evidence" value="ECO:0007669"/>
    <property type="project" value="TreeGrafter"/>
</dbReference>
<dbReference type="Gene3D" id="3.20.20.70">
    <property type="entry name" value="Aldolase class I"/>
    <property type="match status" value="1"/>
</dbReference>
<dbReference type="PANTHER" id="PTHR43073">
    <property type="entry name" value="DIHYDROPYRIMIDINE DEHYDROGENASE [NADP(+)]"/>
    <property type="match status" value="1"/>
</dbReference>
<dbReference type="GO" id="GO:0046872">
    <property type="term" value="F:metal ion binding"/>
    <property type="evidence" value="ECO:0007669"/>
    <property type="project" value="UniProtKB-KW"/>
</dbReference>
<dbReference type="PROSITE" id="PS51379">
    <property type="entry name" value="4FE4S_FER_2"/>
    <property type="match status" value="2"/>
</dbReference>
<reference evidence="14" key="2">
    <citation type="journal article" date="2023" name="Biology">
        <title>Prokaryotic Life Associated with Coal-Fire Gas Vents Revealed by Metagenomics.</title>
        <authorList>
            <person name="Kadnikov V.V."/>
            <person name="Mardanov A.V."/>
            <person name="Beletsky A.V."/>
            <person name="Karnachuk O.V."/>
            <person name="Ravin N.V."/>
        </authorList>
    </citation>
    <scope>NUCLEOTIDE SEQUENCE</scope>
    <source>
        <strain evidence="14">Bu02</strain>
    </source>
</reference>
<dbReference type="Pfam" id="PF00037">
    <property type="entry name" value="Fer4"/>
    <property type="match status" value="1"/>
</dbReference>
<evidence type="ECO:0000256" key="4">
    <source>
        <dbReference type="ARBA" id="ARBA00023004"/>
    </source>
</evidence>
<dbReference type="GO" id="GO:0006210">
    <property type="term" value="P:thymine catabolic process"/>
    <property type="evidence" value="ECO:0007669"/>
    <property type="project" value="TreeGrafter"/>
</dbReference>
<keyword evidence="2" id="KW-0479">Metal-binding</keyword>
<evidence type="ECO:0000256" key="5">
    <source>
        <dbReference type="ARBA" id="ARBA00023014"/>
    </source>
</evidence>
<dbReference type="InterPro" id="IPR017896">
    <property type="entry name" value="4Fe4S_Fe-S-bd"/>
</dbReference>
<evidence type="ECO:0000256" key="8">
    <source>
        <dbReference type="ARBA" id="ARBA00047685"/>
    </source>
</evidence>
<dbReference type="GO" id="GO:0002058">
    <property type="term" value="F:uracil binding"/>
    <property type="evidence" value="ECO:0007669"/>
    <property type="project" value="TreeGrafter"/>
</dbReference>